<evidence type="ECO:0000313" key="2">
    <source>
        <dbReference type="EMBL" id="MBT8551642.1"/>
    </source>
</evidence>
<evidence type="ECO:0000313" key="3">
    <source>
        <dbReference type="Proteomes" id="UP000783102"/>
    </source>
</evidence>
<sequence length="325" mass="36792">MTASLKCKKCGATSATMKCGYCGHISNDLVEFVENYKLLIIIVIIFVIGSFYVVDFFKELRPISAAIIGSIYLICAVLGASFHYIKRIKPVVEKINSARTGNGINLSKEELINLKASTKLPLMFVWGFIAILSLIFFMVSYDESQRSGNQAWTSKSRSSSKQIKNNDQLEFEEYIIKYLELDIQMPFSSREQVEVKRQFDADMKARMGKEVVDWKCMYSSPQIWDPAINTSYGQNTIECVDISADLNKTIYKQNRFILNVPQSKISLDKIYNGDVITFTGSFAPESAIGTEGYNYSRAYGNITYFVNFKVDQLEINGVKYGTRAP</sequence>
<dbReference type="AlphaFoldDB" id="A0A9Q2WK07"/>
<feature type="transmembrane region" description="Helical" evidence="1">
    <location>
        <begin position="38"/>
        <end position="57"/>
    </location>
</feature>
<keyword evidence="1" id="KW-1133">Transmembrane helix</keyword>
<gene>
    <name evidence="2" type="ORF">G6731_06680</name>
</gene>
<comment type="caution">
    <text evidence="2">The sequence shown here is derived from an EMBL/GenBank/DDBJ whole genome shotgun (WGS) entry which is preliminary data.</text>
</comment>
<keyword evidence="1" id="KW-0472">Membrane</keyword>
<dbReference type="Proteomes" id="UP000783102">
    <property type="component" value="Unassembled WGS sequence"/>
</dbReference>
<reference evidence="2" key="1">
    <citation type="journal article" date="2021" name="Genome Biol. Evol.">
        <title>Continental-Scale Gene Flow Prevents Allopatric Divergence of Pelagic Freshwater Bacteria.</title>
        <authorList>
            <person name="Hoetzinger M."/>
            <person name="Pitt A."/>
            <person name="Huemer A."/>
            <person name="Hahn M.W."/>
        </authorList>
    </citation>
    <scope>NUCLEOTIDE SEQUENCE</scope>
    <source>
        <strain evidence="2">SM1-W8</strain>
    </source>
</reference>
<accession>A0A9Q2WK07</accession>
<proteinExistence type="predicted"/>
<name>A0A9Q2WK07_9BURK</name>
<organism evidence="2 3">
    <name type="scientific">Polynucleobacter paneuropaeus</name>
    <dbReference type="NCBI Taxonomy" id="2527775"/>
    <lineage>
        <taxon>Bacteria</taxon>
        <taxon>Pseudomonadati</taxon>
        <taxon>Pseudomonadota</taxon>
        <taxon>Betaproteobacteria</taxon>
        <taxon>Burkholderiales</taxon>
        <taxon>Burkholderiaceae</taxon>
        <taxon>Polynucleobacter</taxon>
    </lineage>
</organism>
<evidence type="ECO:0000256" key="1">
    <source>
        <dbReference type="SAM" id="Phobius"/>
    </source>
</evidence>
<dbReference type="EMBL" id="JAANEY010000001">
    <property type="protein sequence ID" value="MBT8551642.1"/>
    <property type="molecule type" value="Genomic_DNA"/>
</dbReference>
<protein>
    <submittedName>
        <fullName evidence="2">Uncharacterized protein</fullName>
    </submittedName>
</protein>
<feature type="transmembrane region" description="Helical" evidence="1">
    <location>
        <begin position="63"/>
        <end position="85"/>
    </location>
</feature>
<feature type="transmembrane region" description="Helical" evidence="1">
    <location>
        <begin position="120"/>
        <end position="141"/>
    </location>
</feature>
<keyword evidence="1" id="KW-0812">Transmembrane</keyword>